<accession>A0A345E1I2</accession>
<evidence type="ECO:0000313" key="4">
    <source>
        <dbReference type="Proteomes" id="UP000253273"/>
    </source>
</evidence>
<proteinExistence type="predicted"/>
<evidence type="ECO:0000313" key="2">
    <source>
        <dbReference type="EMBL" id="AXG09398.1"/>
    </source>
</evidence>
<reference evidence="2 3" key="1">
    <citation type="submission" date="2018-07" db="EMBL/GenBank/DDBJ databases">
        <title>Genome sequences of Haloplanus sp. CBA1112.</title>
        <authorList>
            <person name="Kim Y.B."/>
            <person name="Roh S.W."/>
        </authorList>
    </citation>
    <scope>NUCLEOTIDE SEQUENCE [LARGE SCALE GENOMIC DNA]</scope>
    <source>
        <strain evidence="2 3">CBA1112</strain>
    </source>
</reference>
<dbReference type="RefSeq" id="WP_114585200.1">
    <property type="nucleotide sequence ID" value="NZ_CP031148.1"/>
</dbReference>
<organism evidence="1 4">
    <name type="scientific">Haloplanus rubicundus</name>
    <dbReference type="NCBI Taxonomy" id="1547898"/>
    <lineage>
        <taxon>Archaea</taxon>
        <taxon>Methanobacteriati</taxon>
        <taxon>Methanobacteriota</taxon>
        <taxon>Stenosarchaea group</taxon>
        <taxon>Halobacteria</taxon>
        <taxon>Halobacteriales</taxon>
        <taxon>Haloferacaceae</taxon>
        <taxon>Haloplanus</taxon>
    </lineage>
</organism>
<dbReference type="Proteomes" id="UP000253273">
    <property type="component" value="Chromosome"/>
</dbReference>
<dbReference type="Proteomes" id="UP000252985">
    <property type="component" value="Chromosome"/>
</dbReference>
<dbReference type="GeneID" id="37286442"/>
<gene>
    <name evidence="2" type="ORF">DU484_05650</name>
    <name evidence="1" type="ORF">DU500_06125</name>
</gene>
<evidence type="ECO:0000313" key="1">
    <source>
        <dbReference type="EMBL" id="AXG06054.1"/>
    </source>
</evidence>
<name>A0A345E1I2_9EURY</name>
<evidence type="ECO:0000313" key="3">
    <source>
        <dbReference type="Proteomes" id="UP000252985"/>
    </source>
</evidence>
<reference evidence="1 4" key="2">
    <citation type="submission" date="2018-07" db="EMBL/GenBank/DDBJ databases">
        <title>Genome sequences of Haloplanus sp. CBA1113.</title>
        <authorList>
            <person name="Kim Y.B."/>
            <person name="Roh S.W."/>
        </authorList>
    </citation>
    <scope>NUCLEOTIDE SEQUENCE [LARGE SCALE GENOMIC DNA]</scope>
    <source>
        <strain evidence="1 4">CBA1113</strain>
    </source>
</reference>
<protein>
    <submittedName>
        <fullName evidence="1">Uncharacterized protein</fullName>
    </submittedName>
</protein>
<accession>A0A345EB26</accession>
<dbReference type="AlphaFoldDB" id="A0A345E1I2"/>
<dbReference type="EMBL" id="CP031150">
    <property type="protein sequence ID" value="AXG06054.1"/>
    <property type="molecule type" value="Genomic_DNA"/>
</dbReference>
<sequence length="105" mass="11270">MPKQIVLLAAGVEPGTFDEVARWPKQWFPDGDYTVDAEAVGGDRHRITVTPTVPLPVPDAEVYDEVEVGVDFYDGGSLAASLCDTVRPPGPPVDDEEACDPVCVE</sequence>
<keyword evidence="4" id="KW-1185">Reference proteome</keyword>
<dbReference type="EMBL" id="CP031148">
    <property type="protein sequence ID" value="AXG09398.1"/>
    <property type="molecule type" value="Genomic_DNA"/>
</dbReference>
<dbReference type="KEGG" id="haj:DU500_06125"/>
<dbReference type="KEGG" id="haq:DU484_05650"/>